<dbReference type="AlphaFoldDB" id="G2XZJ9"/>
<protein>
    <submittedName>
        <fullName evidence="2">Uncharacterized protein</fullName>
    </submittedName>
</protein>
<organism evidence="2 3">
    <name type="scientific">Botryotinia fuckeliana (strain T4)</name>
    <name type="common">Noble rot fungus</name>
    <name type="synonym">Botrytis cinerea</name>
    <dbReference type="NCBI Taxonomy" id="999810"/>
    <lineage>
        <taxon>Eukaryota</taxon>
        <taxon>Fungi</taxon>
        <taxon>Dikarya</taxon>
        <taxon>Ascomycota</taxon>
        <taxon>Pezizomycotina</taxon>
        <taxon>Leotiomycetes</taxon>
        <taxon>Helotiales</taxon>
        <taxon>Sclerotiniaceae</taxon>
        <taxon>Botrytis</taxon>
    </lineage>
</organism>
<evidence type="ECO:0000313" key="2">
    <source>
        <dbReference type="EMBL" id="CCD45886.1"/>
    </source>
</evidence>
<name>G2XZJ9_BOTF4</name>
<dbReference type="HOGENOM" id="CLU_2573603_0_0_1"/>
<dbReference type="EMBL" id="FQ790278">
    <property type="protein sequence ID" value="CCD45886.1"/>
    <property type="molecule type" value="Genomic_DNA"/>
</dbReference>
<feature type="region of interest" description="Disordered" evidence="1">
    <location>
        <begin position="1"/>
        <end position="24"/>
    </location>
</feature>
<evidence type="ECO:0000313" key="3">
    <source>
        <dbReference type="Proteomes" id="UP000008177"/>
    </source>
</evidence>
<accession>G2XZJ9</accession>
<dbReference type="Proteomes" id="UP000008177">
    <property type="component" value="Unplaced contigs"/>
</dbReference>
<sequence length="81" mass="9371">MAQDQIKSNQDKIKRTPSEPDIGSEIPLYLYRDLDQNVKIVTYRQFKHSQLNSGLSRSMPDMQNNSSARTNTNIKDNSWNV</sequence>
<dbReference type="InParanoid" id="G2XZJ9"/>
<proteinExistence type="predicted"/>
<feature type="region of interest" description="Disordered" evidence="1">
    <location>
        <begin position="53"/>
        <end position="81"/>
    </location>
</feature>
<evidence type="ECO:0000256" key="1">
    <source>
        <dbReference type="SAM" id="MobiDB-lite"/>
    </source>
</evidence>
<reference evidence="3" key="1">
    <citation type="journal article" date="2011" name="PLoS Genet.">
        <title>Genomic analysis of the necrotrophic fungal pathogens Sclerotinia sclerotiorum and Botrytis cinerea.</title>
        <authorList>
            <person name="Amselem J."/>
            <person name="Cuomo C.A."/>
            <person name="van Kan J.A."/>
            <person name="Viaud M."/>
            <person name="Benito E.P."/>
            <person name="Couloux A."/>
            <person name="Coutinho P.M."/>
            <person name="de Vries R.P."/>
            <person name="Dyer P.S."/>
            <person name="Fillinger S."/>
            <person name="Fournier E."/>
            <person name="Gout L."/>
            <person name="Hahn M."/>
            <person name="Kohn L."/>
            <person name="Lapalu N."/>
            <person name="Plummer K.M."/>
            <person name="Pradier J.M."/>
            <person name="Quevillon E."/>
            <person name="Sharon A."/>
            <person name="Simon A."/>
            <person name="ten Have A."/>
            <person name="Tudzynski B."/>
            <person name="Tudzynski P."/>
            <person name="Wincker P."/>
            <person name="Andrew M."/>
            <person name="Anthouard V."/>
            <person name="Beever R.E."/>
            <person name="Beffa R."/>
            <person name="Benoit I."/>
            <person name="Bouzid O."/>
            <person name="Brault B."/>
            <person name="Chen Z."/>
            <person name="Choquer M."/>
            <person name="Collemare J."/>
            <person name="Cotton P."/>
            <person name="Danchin E.G."/>
            <person name="Da Silva C."/>
            <person name="Gautier A."/>
            <person name="Giraud C."/>
            <person name="Giraud T."/>
            <person name="Gonzalez C."/>
            <person name="Grossetete S."/>
            <person name="Guldener U."/>
            <person name="Henrissat B."/>
            <person name="Howlett B.J."/>
            <person name="Kodira C."/>
            <person name="Kretschmer M."/>
            <person name="Lappartient A."/>
            <person name="Leroch M."/>
            <person name="Levis C."/>
            <person name="Mauceli E."/>
            <person name="Neuveglise C."/>
            <person name="Oeser B."/>
            <person name="Pearson M."/>
            <person name="Poulain J."/>
            <person name="Poussereau N."/>
            <person name="Quesneville H."/>
            <person name="Rascle C."/>
            <person name="Schumacher J."/>
            <person name="Segurens B."/>
            <person name="Sexton A."/>
            <person name="Silva E."/>
            <person name="Sirven C."/>
            <person name="Soanes D.M."/>
            <person name="Talbot N.J."/>
            <person name="Templeton M."/>
            <person name="Yandava C."/>
            <person name="Yarden O."/>
            <person name="Zeng Q."/>
            <person name="Rollins J.A."/>
            <person name="Lebrun M.H."/>
            <person name="Dickman M."/>
        </authorList>
    </citation>
    <scope>NUCLEOTIDE SEQUENCE [LARGE SCALE GENOMIC DNA]</scope>
    <source>
        <strain evidence="3">T4</strain>
    </source>
</reference>
<gene>
    <name evidence="2" type="ORF">BofuT4_uP049040.1</name>
</gene>
<feature type="compositionally biased region" description="Basic and acidic residues" evidence="1">
    <location>
        <begin position="9"/>
        <end position="18"/>
    </location>
</feature>